<protein>
    <submittedName>
        <fullName evidence="4">TMV resistance protein N</fullName>
    </submittedName>
</protein>
<evidence type="ECO:0000259" key="3">
    <source>
        <dbReference type="PROSITE" id="PS50104"/>
    </source>
</evidence>
<dbReference type="Pfam" id="PF23282">
    <property type="entry name" value="WHD_ROQ1"/>
    <property type="match status" value="1"/>
</dbReference>
<dbReference type="InterPro" id="IPR058192">
    <property type="entry name" value="WHD_ROQ1-like"/>
</dbReference>
<keyword evidence="1" id="KW-0677">Repeat</keyword>
<gene>
    <name evidence="4" type="ORF">D0Y65_031189</name>
</gene>
<dbReference type="SUPFAM" id="SSF52540">
    <property type="entry name" value="P-loop containing nucleoside triphosphate hydrolases"/>
    <property type="match status" value="1"/>
</dbReference>
<dbReference type="AlphaFoldDB" id="A0A445I704"/>
<dbReference type="InterPro" id="IPR000157">
    <property type="entry name" value="TIR_dom"/>
</dbReference>
<keyword evidence="2" id="KW-0611">Plant defense</keyword>
<dbReference type="InterPro" id="IPR027417">
    <property type="entry name" value="P-loop_NTPase"/>
</dbReference>
<proteinExistence type="predicted"/>
<accession>A0A445I704</accession>
<dbReference type="InterPro" id="IPR036390">
    <property type="entry name" value="WH_DNA-bd_sf"/>
</dbReference>
<dbReference type="GO" id="GO:0007165">
    <property type="term" value="P:signal transduction"/>
    <property type="evidence" value="ECO:0007669"/>
    <property type="project" value="InterPro"/>
</dbReference>
<evidence type="ECO:0000256" key="1">
    <source>
        <dbReference type="ARBA" id="ARBA00022737"/>
    </source>
</evidence>
<dbReference type="Gramene" id="XM_028331070.1">
    <property type="protein sequence ID" value="XP_028186871.1"/>
    <property type="gene ID" value="LOC114373578"/>
</dbReference>
<evidence type="ECO:0000256" key="2">
    <source>
        <dbReference type="ARBA" id="ARBA00022821"/>
    </source>
</evidence>
<dbReference type="PANTHER" id="PTHR11017:SF300">
    <property type="entry name" value="RESISTANCE PROTEIN (TIR-NBS-LRR CLASS), PUTATIVE-RELATED"/>
    <property type="match status" value="1"/>
</dbReference>
<evidence type="ECO:0000313" key="5">
    <source>
        <dbReference type="Proteomes" id="UP000289340"/>
    </source>
</evidence>
<feature type="domain" description="TIR" evidence="3">
    <location>
        <begin position="11"/>
        <end position="176"/>
    </location>
</feature>
<dbReference type="InterPro" id="IPR035897">
    <property type="entry name" value="Toll_tir_struct_dom_sf"/>
</dbReference>
<comment type="caution">
    <text evidence="4">The sequence shown here is derived from an EMBL/GenBank/DDBJ whole genome shotgun (WGS) entry which is preliminary data.</text>
</comment>
<evidence type="ECO:0000313" key="4">
    <source>
        <dbReference type="EMBL" id="RZB81830.1"/>
    </source>
</evidence>
<dbReference type="Gene3D" id="3.40.50.300">
    <property type="entry name" value="P-loop containing nucleotide triphosphate hydrolases"/>
    <property type="match status" value="1"/>
</dbReference>
<dbReference type="Gene3D" id="3.40.50.10140">
    <property type="entry name" value="Toll/interleukin-1 receptor homology (TIR) domain"/>
    <property type="match status" value="1"/>
</dbReference>
<dbReference type="GO" id="GO:0043531">
    <property type="term" value="F:ADP binding"/>
    <property type="evidence" value="ECO:0007669"/>
    <property type="project" value="InterPro"/>
</dbReference>
<keyword evidence="5" id="KW-1185">Reference proteome</keyword>
<dbReference type="SUPFAM" id="SSF52200">
    <property type="entry name" value="Toll/Interleukin receptor TIR domain"/>
    <property type="match status" value="1"/>
</dbReference>
<dbReference type="GO" id="GO:0006952">
    <property type="term" value="P:defense response"/>
    <property type="evidence" value="ECO:0007669"/>
    <property type="project" value="UniProtKB-KW"/>
</dbReference>
<dbReference type="SMART" id="SM00255">
    <property type="entry name" value="TIR"/>
    <property type="match status" value="1"/>
</dbReference>
<dbReference type="Pfam" id="PF01582">
    <property type="entry name" value="TIR"/>
    <property type="match status" value="1"/>
</dbReference>
<dbReference type="PANTHER" id="PTHR11017">
    <property type="entry name" value="LEUCINE-RICH REPEAT-CONTAINING PROTEIN"/>
    <property type="match status" value="1"/>
</dbReference>
<dbReference type="InterPro" id="IPR044974">
    <property type="entry name" value="Disease_R_plants"/>
</dbReference>
<organism evidence="4 5">
    <name type="scientific">Glycine soja</name>
    <name type="common">Wild soybean</name>
    <dbReference type="NCBI Taxonomy" id="3848"/>
    <lineage>
        <taxon>Eukaryota</taxon>
        <taxon>Viridiplantae</taxon>
        <taxon>Streptophyta</taxon>
        <taxon>Embryophyta</taxon>
        <taxon>Tracheophyta</taxon>
        <taxon>Spermatophyta</taxon>
        <taxon>Magnoliopsida</taxon>
        <taxon>eudicotyledons</taxon>
        <taxon>Gunneridae</taxon>
        <taxon>Pentapetalae</taxon>
        <taxon>rosids</taxon>
        <taxon>fabids</taxon>
        <taxon>Fabales</taxon>
        <taxon>Fabaceae</taxon>
        <taxon>Papilionoideae</taxon>
        <taxon>50 kb inversion clade</taxon>
        <taxon>NPAAA clade</taxon>
        <taxon>indigoferoid/millettioid clade</taxon>
        <taxon>Phaseoleae</taxon>
        <taxon>Glycine</taxon>
        <taxon>Glycine subgen. Soja</taxon>
    </lineage>
</organism>
<name>A0A445I704_GLYSO</name>
<dbReference type="Proteomes" id="UP000289340">
    <property type="component" value="Chromosome 11"/>
</dbReference>
<dbReference type="EMBL" id="QZWG01000011">
    <property type="protein sequence ID" value="RZB81830.1"/>
    <property type="molecule type" value="Genomic_DNA"/>
</dbReference>
<dbReference type="SUPFAM" id="SSF46785">
    <property type="entry name" value="Winged helix' DNA-binding domain"/>
    <property type="match status" value="1"/>
</dbReference>
<sequence>MQAFSYLVEPFKYHVFLSFRGKDTRFTFTGNLYRALRDRGFCVFMDDQRIDKGEKISQELPKAIEESRIYIIVLSENFASSRYCLVEVVMILDEFAKGKGRWIVPVFFYVDPSVLVRTYEPALANQKKWSSDDKIEEWRTALTKLSKFPGFCVSRDGNIFEYQHIDEIVKEVSRHVLCPIGLDEKIFKVNLLLSSGSDGVRMIGICGEAGIGKITLAHEVFHFNADKVFDHCLLFYDVGGISNQSGILSILHGKRVFIIFQDIKHFKQLEDIRELTKQLGSGSKVIITAQDKHLLDRCGIGFESIYEIKRFSDSEADQFLKFKVLNSATVSPKYVNILNRIKSYALGHPWTLEVICSNLSGKSIEECESALLKYESITDRDIQKILEVSFSALEKCQQQMLIHIALYLKEQKLVDVEAELCNKYKVCPRLDIRVLLDKSLIKINHHGQVTLHTSTQEMIKDKASRFEEYGNQETQFVSNDGSGDWDPMELD</sequence>
<dbReference type="PROSITE" id="PS50104">
    <property type="entry name" value="TIR"/>
    <property type="match status" value="1"/>
</dbReference>
<reference evidence="4 5" key="1">
    <citation type="submission" date="2018-09" db="EMBL/GenBank/DDBJ databases">
        <title>A high-quality reference genome of wild soybean provides a powerful tool to mine soybean genomes.</title>
        <authorList>
            <person name="Xie M."/>
            <person name="Chung C.Y.L."/>
            <person name="Li M.-W."/>
            <person name="Wong F.-L."/>
            <person name="Chan T.-F."/>
            <person name="Lam H.-M."/>
        </authorList>
    </citation>
    <scope>NUCLEOTIDE SEQUENCE [LARGE SCALE GENOMIC DNA]</scope>
    <source>
        <strain evidence="5">cv. W05</strain>
        <tissue evidence="4">Hypocotyl of etiolated seedlings</tissue>
    </source>
</reference>